<dbReference type="Pfam" id="PF21056">
    <property type="entry name" value="ZSWIM1-3_RNaseH-like"/>
    <property type="match status" value="1"/>
</dbReference>
<feature type="region of interest" description="Disordered" evidence="1">
    <location>
        <begin position="478"/>
        <end position="530"/>
    </location>
</feature>
<dbReference type="PANTHER" id="PTHR31569:SF4">
    <property type="entry name" value="SWIM-TYPE DOMAIN-CONTAINING PROTEIN"/>
    <property type="match status" value="1"/>
</dbReference>
<organism evidence="3 4">
    <name type="scientific">Phytophthora fragariae</name>
    <dbReference type="NCBI Taxonomy" id="53985"/>
    <lineage>
        <taxon>Eukaryota</taxon>
        <taxon>Sar</taxon>
        <taxon>Stramenopiles</taxon>
        <taxon>Oomycota</taxon>
        <taxon>Peronosporomycetes</taxon>
        <taxon>Peronosporales</taxon>
        <taxon>Peronosporaceae</taxon>
        <taxon>Phytophthora</taxon>
    </lineage>
</organism>
<reference evidence="3 4" key="1">
    <citation type="submission" date="2018-08" db="EMBL/GenBank/DDBJ databases">
        <title>Genomic investigation of the strawberry pathogen Phytophthora fragariae indicates pathogenicity is determined by transcriptional variation in three key races.</title>
        <authorList>
            <person name="Adams T.M."/>
            <person name="Armitage A.D."/>
            <person name="Sobczyk M.K."/>
            <person name="Bates H.J."/>
            <person name="Dunwell J.M."/>
            <person name="Nellist C.F."/>
            <person name="Harrison R.J."/>
        </authorList>
    </citation>
    <scope>NUCLEOTIDE SEQUENCE [LARGE SCALE GENOMIC DNA]</scope>
    <source>
        <strain evidence="3 4">NOV-71</strain>
    </source>
</reference>
<feature type="compositionally biased region" description="Basic and acidic residues" evidence="1">
    <location>
        <begin position="84"/>
        <end position="107"/>
    </location>
</feature>
<dbReference type="PANTHER" id="PTHR31569">
    <property type="entry name" value="SWIM-TYPE DOMAIN-CONTAINING PROTEIN"/>
    <property type="match status" value="1"/>
</dbReference>
<proteinExistence type="predicted"/>
<comment type="caution">
    <text evidence="3">The sequence shown here is derived from an EMBL/GenBank/DDBJ whole genome shotgun (WGS) entry which is preliminary data.</text>
</comment>
<sequence length="669" mass="74711">MASPGPRSWEPPPSSSSIDRRTPSSRSLPGITDPVIEEADAAEVPNTEKRGDDLDAREGDAAEDSDARENVEETDESCGGDNSNETRHDPDHDSGLDYDQDYDHDSGDIAATGSTTSAGQVCVMAPKTWYANWKSWLTYFEGYCERTMQVIPILHTMGNAERNRQLKMTKKGQHHSALLPEELDPYQRTYICTHGWPNRKPRGTGKRPRQHIRQTDCPFRFIVQWRYHKGAWQLQVKRGTFEHNHHVSSETYATYPCAHGVSDVVVGARVEGMLTVGAKRSKIYDYLLEHDQNVIKADVDNMVQAYASSVSTVDDNEATAAQVGALAAADPLNCTSIAETESGDTGVISLATAFMRLMFSRFGEVLLVDCSHKTNSHAIAYRIHSSVAGPVIPWCRIDERWTSPVTKLKHMKQLQYEDFDECEATNRQKKPRTQTDRYREAVRATHLIAAELADLDNDKEFDEMLAFLLKQWRNVRQKKKPSDAESEQTGPTANKNESGTRDSAAECKDENRDHGCAVASSREHGNAGASSNAITGKLKVRINPKARKPYIRAVMAVAISMKHGGLRDYEVVAQNSPIQFDQFSCGVFVSWMFLRQVVQDLTHNMSENSLIQRRFELFYYILTGHLIAPINTPLTVLVDTQPPSNEGKTPIPANSDSNEDENPPTQPTA</sequence>
<evidence type="ECO:0000256" key="1">
    <source>
        <dbReference type="SAM" id="MobiDB-lite"/>
    </source>
</evidence>
<dbReference type="InterPro" id="IPR052579">
    <property type="entry name" value="Zinc_finger_SWIM"/>
</dbReference>
<feature type="compositionally biased region" description="Basic and acidic residues" evidence="1">
    <location>
        <begin position="498"/>
        <end position="525"/>
    </location>
</feature>
<dbReference type="InterPro" id="IPR048324">
    <property type="entry name" value="ZSWIM1-3_RNaseH-like"/>
</dbReference>
<dbReference type="EMBL" id="QXFZ01003807">
    <property type="protein sequence ID" value="KAE9066992.1"/>
    <property type="molecule type" value="Genomic_DNA"/>
</dbReference>
<dbReference type="Proteomes" id="UP000441208">
    <property type="component" value="Unassembled WGS sequence"/>
</dbReference>
<name>A0A6A3Q1D6_9STRA</name>
<feature type="compositionally biased region" description="Polar residues" evidence="1">
    <location>
        <begin position="641"/>
        <end position="656"/>
    </location>
</feature>
<evidence type="ECO:0000313" key="3">
    <source>
        <dbReference type="EMBL" id="KAE9066992.1"/>
    </source>
</evidence>
<protein>
    <recommendedName>
        <fullName evidence="2">ZSWIM1/3 RNaseH-like domain-containing protein</fullName>
    </recommendedName>
</protein>
<feature type="region of interest" description="Disordered" evidence="1">
    <location>
        <begin position="1"/>
        <end position="113"/>
    </location>
</feature>
<evidence type="ECO:0000313" key="4">
    <source>
        <dbReference type="Proteomes" id="UP000441208"/>
    </source>
</evidence>
<feature type="compositionally biased region" description="Basic and acidic residues" evidence="1">
    <location>
        <begin position="46"/>
        <end position="71"/>
    </location>
</feature>
<gene>
    <name evidence="3" type="ORF">PF007_g28238</name>
</gene>
<dbReference type="AlphaFoldDB" id="A0A6A3Q1D6"/>
<evidence type="ECO:0000259" key="2">
    <source>
        <dbReference type="Pfam" id="PF21056"/>
    </source>
</evidence>
<feature type="region of interest" description="Disordered" evidence="1">
    <location>
        <begin position="638"/>
        <end position="669"/>
    </location>
</feature>
<accession>A0A6A3Q1D6</accession>
<feature type="compositionally biased region" description="Polar residues" evidence="1">
    <location>
        <begin position="487"/>
        <end position="497"/>
    </location>
</feature>
<feature type="domain" description="ZSWIM1/3 RNaseH-like" evidence="2">
    <location>
        <begin position="331"/>
        <end position="378"/>
    </location>
</feature>